<protein>
    <submittedName>
        <fullName evidence="2">Uncharacterized protein</fullName>
    </submittedName>
</protein>
<keyword evidence="3" id="KW-1185">Reference proteome</keyword>
<comment type="caution">
    <text evidence="2">The sequence shown here is derived from an EMBL/GenBank/DDBJ whole genome shotgun (WGS) entry which is preliminary data.</text>
</comment>
<gene>
    <name evidence="2" type="ORF">HUJ06_027917</name>
</gene>
<proteinExistence type="predicted"/>
<dbReference type="EMBL" id="DUZY01000002">
    <property type="protein sequence ID" value="DAD26449.1"/>
    <property type="molecule type" value="Genomic_DNA"/>
</dbReference>
<dbReference type="Proteomes" id="UP000607653">
    <property type="component" value="Unassembled WGS sequence"/>
</dbReference>
<evidence type="ECO:0000313" key="2">
    <source>
        <dbReference type="EMBL" id="DAD26449.1"/>
    </source>
</evidence>
<dbReference type="AlphaFoldDB" id="A0A822Y547"/>
<evidence type="ECO:0000256" key="1">
    <source>
        <dbReference type="SAM" id="MobiDB-lite"/>
    </source>
</evidence>
<organism evidence="2 3">
    <name type="scientific">Nelumbo nucifera</name>
    <name type="common">Sacred lotus</name>
    <dbReference type="NCBI Taxonomy" id="4432"/>
    <lineage>
        <taxon>Eukaryota</taxon>
        <taxon>Viridiplantae</taxon>
        <taxon>Streptophyta</taxon>
        <taxon>Embryophyta</taxon>
        <taxon>Tracheophyta</taxon>
        <taxon>Spermatophyta</taxon>
        <taxon>Magnoliopsida</taxon>
        <taxon>Proteales</taxon>
        <taxon>Nelumbonaceae</taxon>
        <taxon>Nelumbo</taxon>
    </lineage>
</organism>
<sequence length="174" mass="20158">MDDMLKAKAEDVKGSRDWRKHLVFRVLSNKPVRVAGLKDFLVKAWKLKANKENTKFGVDSYLIRHLKRPGNQYFLVNLGISMTMLSLFRDVLRTSPRRNTDWVLLTVGFEYMNWSFDRGLLFQSRSGGGIDNETDEEKKQALSRYNMAHYSDDLRSEAGLPTDSEFLESSRQNS</sequence>
<reference evidence="2 3" key="1">
    <citation type="journal article" date="2020" name="Mol. Biol. Evol.">
        <title>Distinct Expression and Methylation Patterns for Genes with Different Fates following a Single Whole-Genome Duplication in Flowering Plants.</title>
        <authorList>
            <person name="Shi T."/>
            <person name="Rahmani R.S."/>
            <person name="Gugger P.F."/>
            <person name="Wang M."/>
            <person name="Li H."/>
            <person name="Zhang Y."/>
            <person name="Li Z."/>
            <person name="Wang Q."/>
            <person name="Van de Peer Y."/>
            <person name="Marchal K."/>
            <person name="Chen J."/>
        </authorList>
    </citation>
    <scope>NUCLEOTIDE SEQUENCE [LARGE SCALE GENOMIC DNA]</scope>
    <source>
        <tissue evidence="2">Leaf</tissue>
    </source>
</reference>
<evidence type="ECO:0000313" key="3">
    <source>
        <dbReference type="Proteomes" id="UP000607653"/>
    </source>
</evidence>
<name>A0A822Y547_NELNU</name>
<feature type="region of interest" description="Disordered" evidence="1">
    <location>
        <begin position="153"/>
        <end position="174"/>
    </location>
</feature>
<accession>A0A822Y547</accession>